<evidence type="ECO:0008006" key="4">
    <source>
        <dbReference type="Google" id="ProtNLM"/>
    </source>
</evidence>
<protein>
    <recommendedName>
        <fullName evidence="4">DUF3108 domain-containing protein</fullName>
    </recommendedName>
</protein>
<evidence type="ECO:0000256" key="1">
    <source>
        <dbReference type="SAM" id="SignalP"/>
    </source>
</evidence>
<keyword evidence="1" id="KW-0732">Signal</keyword>
<proteinExistence type="predicted"/>
<feature type="signal peptide" evidence="1">
    <location>
        <begin position="1"/>
        <end position="20"/>
    </location>
</feature>
<organism evidence="2 3">
    <name type="scientific">Streptomyces zagrosensis</name>
    <dbReference type="NCBI Taxonomy" id="1042984"/>
    <lineage>
        <taxon>Bacteria</taxon>
        <taxon>Bacillati</taxon>
        <taxon>Actinomycetota</taxon>
        <taxon>Actinomycetes</taxon>
        <taxon>Kitasatosporales</taxon>
        <taxon>Streptomycetaceae</taxon>
        <taxon>Streptomyces</taxon>
    </lineage>
</organism>
<accession>A0A7W9V0S0</accession>
<name>A0A7W9V0S0_9ACTN</name>
<keyword evidence="3" id="KW-1185">Reference proteome</keyword>
<dbReference type="AlphaFoldDB" id="A0A7W9V0S0"/>
<feature type="chain" id="PRO_5031551525" description="DUF3108 domain-containing protein" evidence="1">
    <location>
        <begin position="21"/>
        <end position="199"/>
    </location>
</feature>
<comment type="caution">
    <text evidence="2">The sequence shown here is derived from an EMBL/GenBank/DDBJ whole genome shotgun (WGS) entry which is preliminary data.</text>
</comment>
<dbReference type="RefSeq" id="WP_184573692.1">
    <property type="nucleotide sequence ID" value="NZ_JACHJL010000010.1"/>
</dbReference>
<evidence type="ECO:0000313" key="2">
    <source>
        <dbReference type="EMBL" id="MBB5937034.1"/>
    </source>
</evidence>
<evidence type="ECO:0000313" key="3">
    <source>
        <dbReference type="Proteomes" id="UP000588098"/>
    </source>
</evidence>
<sequence>MTGAAVAVAALACAVAPAEAREGTTPIKNGKAEFCLNKATAKRLANAKVELVATGTARLTGKQRQCVTLPMPEGTKTYSKLSGGMTFRDKDDRLDLTKIYNHVDKTPRTMLHASVNRAKARPAQFLTFAIKRENAQLTQKHIKAVDVKTTLTAEGEKLLKKTFGKSPLRRGEQPFTLNAVADMPRGAMGTAKLLLGTLR</sequence>
<reference evidence="2 3" key="1">
    <citation type="submission" date="2020-08" db="EMBL/GenBank/DDBJ databases">
        <title>Genomic Encyclopedia of Type Strains, Phase III (KMG-III): the genomes of soil and plant-associated and newly described type strains.</title>
        <authorList>
            <person name="Whitman W."/>
        </authorList>
    </citation>
    <scope>NUCLEOTIDE SEQUENCE [LARGE SCALE GENOMIC DNA]</scope>
    <source>
        <strain evidence="2 3">CECT 8305</strain>
    </source>
</reference>
<gene>
    <name evidence="2" type="ORF">FHS42_004113</name>
</gene>
<dbReference type="EMBL" id="JACHJL010000010">
    <property type="protein sequence ID" value="MBB5937034.1"/>
    <property type="molecule type" value="Genomic_DNA"/>
</dbReference>
<dbReference type="Proteomes" id="UP000588098">
    <property type="component" value="Unassembled WGS sequence"/>
</dbReference>